<evidence type="ECO:0000256" key="4">
    <source>
        <dbReference type="ARBA" id="ARBA00022989"/>
    </source>
</evidence>
<evidence type="ECO:0000256" key="2">
    <source>
        <dbReference type="ARBA" id="ARBA00022475"/>
    </source>
</evidence>
<dbReference type="InterPro" id="IPR032694">
    <property type="entry name" value="CopC/D"/>
</dbReference>
<evidence type="ECO:0000313" key="8">
    <source>
        <dbReference type="EMBL" id="RAK54153.1"/>
    </source>
</evidence>
<keyword evidence="3 6" id="KW-0812">Transmembrane</keyword>
<comment type="subcellular location">
    <subcellularLocation>
        <location evidence="1">Cell membrane</location>
        <topology evidence="1">Multi-pass membrane protein</topology>
    </subcellularLocation>
</comment>
<feature type="transmembrane region" description="Helical" evidence="6">
    <location>
        <begin position="197"/>
        <end position="220"/>
    </location>
</feature>
<dbReference type="NCBIfam" id="NF033808">
    <property type="entry name" value="copper_CopD"/>
    <property type="match status" value="1"/>
</dbReference>
<keyword evidence="4 6" id="KW-1133">Transmembrane helix</keyword>
<evidence type="ECO:0000256" key="3">
    <source>
        <dbReference type="ARBA" id="ARBA00022692"/>
    </source>
</evidence>
<dbReference type="PANTHER" id="PTHR34820:SF4">
    <property type="entry name" value="INNER MEMBRANE PROTEIN YEBZ"/>
    <property type="match status" value="1"/>
</dbReference>
<keyword evidence="2" id="KW-1003">Cell membrane</keyword>
<name>A0A328AGZ2_9CAUL</name>
<dbReference type="AlphaFoldDB" id="A0A328AGZ2"/>
<dbReference type="GO" id="GO:0006825">
    <property type="term" value="P:copper ion transport"/>
    <property type="evidence" value="ECO:0007669"/>
    <property type="project" value="InterPro"/>
</dbReference>
<accession>A0A328AGZ2</accession>
<protein>
    <submittedName>
        <fullName evidence="8">Copper resistance protein CopD</fullName>
    </submittedName>
</protein>
<sequence length="308" mass="31137">METAIILTRVAQYIAAATLFGTPLFLTYARSSSATAQGAGLSWARPLAGGAAFVVLLGSGLYLCAQTAMMAGDAAAATDPEMLTGVLTDSAMGFAVLARLAAAVLALVTAAVLKPGRPLWLLLSGLGAVVLLSFAWNGHGAATEGAGGWIHLFADLLHLLAAGVWIGALVAFAVLLARPAQLEGPGAKALHEALEGFSGVGSAVVTVIVATGLVNTWFLVGPTHLAGLFSTAYGLLLLAKLAAFGGMVLLAARNRFAHTPVLGRALTAEAAQPSLQALRISVALETVLGMAVLILVAILGMLEPVAAL</sequence>
<evidence type="ECO:0000256" key="5">
    <source>
        <dbReference type="ARBA" id="ARBA00023136"/>
    </source>
</evidence>
<dbReference type="InterPro" id="IPR047689">
    <property type="entry name" value="CopD"/>
</dbReference>
<organism evidence="8 9">
    <name type="scientific">Phenylobacterium soli</name>
    <dbReference type="NCBI Taxonomy" id="2170551"/>
    <lineage>
        <taxon>Bacteria</taxon>
        <taxon>Pseudomonadati</taxon>
        <taxon>Pseudomonadota</taxon>
        <taxon>Alphaproteobacteria</taxon>
        <taxon>Caulobacterales</taxon>
        <taxon>Caulobacteraceae</taxon>
        <taxon>Phenylobacterium</taxon>
    </lineage>
</organism>
<dbReference type="RefSeq" id="WP_111527904.1">
    <property type="nucleotide sequence ID" value="NZ_JBHRSG010000002.1"/>
</dbReference>
<feature type="transmembrane region" description="Helical" evidence="6">
    <location>
        <begin position="91"/>
        <end position="112"/>
    </location>
</feature>
<feature type="domain" description="Copper resistance protein D" evidence="7">
    <location>
        <begin position="192"/>
        <end position="299"/>
    </location>
</feature>
<evidence type="ECO:0000256" key="6">
    <source>
        <dbReference type="SAM" id="Phobius"/>
    </source>
</evidence>
<dbReference type="InterPro" id="IPR008457">
    <property type="entry name" value="Cu-R_CopD_dom"/>
</dbReference>
<feature type="transmembrane region" description="Helical" evidence="6">
    <location>
        <begin position="156"/>
        <end position="177"/>
    </location>
</feature>
<gene>
    <name evidence="8" type="ORF">DJ017_06280</name>
</gene>
<feature type="transmembrane region" description="Helical" evidence="6">
    <location>
        <begin position="119"/>
        <end position="136"/>
    </location>
</feature>
<evidence type="ECO:0000313" key="9">
    <source>
        <dbReference type="Proteomes" id="UP000249254"/>
    </source>
</evidence>
<dbReference type="Proteomes" id="UP000249254">
    <property type="component" value="Unassembled WGS sequence"/>
</dbReference>
<feature type="transmembrane region" description="Helical" evidence="6">
    <location>
        <begin position="282"/>
        <end position="302"/>
    </location>
</feature>
<feature type="transmembrane region" description="Helical" evidence="6">
    <location>
        <begin position="47"/>
        <end position="71"/>
    </location>
</feature>
<feature type="transmembrane region" description="Helical" evidence="6">
    <location>
        <begin position="6"/>
        <end position="26"/>
    </location>
</feature>
<evidence type="ECO:0000256" key="1">
    <source>
        <dbReference type="ARBA" id="ARBA00004651"/>
    </source>
</evidence>
<keyword evidence="9" id="KW-1185">Reference proteome</keyword>
<feature type="transmembrane region" description="Helical" evidence="6">
    <location>
        <begin position="232"/>
        <end position="252"/>
    </location>
</feature>
<reference evidence="9" key="1">
    <citation type="submission" date="2018-05" db="EMBL/GenBank/DDBJ databases">
        <authorList>
            <person name="Li X."/>
        </authorList>
    </citation>
    <scope>NUCLEOTIDE SEQUENCE [LARGE SCALE GENOMIC DNA]</scope>
    <source>
        <strain evidence="9">LX32</strain>
    </source>
</reference>
<dbReference type="OrthoDB" id="6053803at2"/>
<dbReference type="EMBL" id="QFYQ01000001">
    <property type="protein sequence ID" value="RAK54153.1"/>
    <property type="molecule type" value="Genomic_DNA"/>
</dbReference>
<evidence type="ECO:0000259" key="7">
    <source>
        <dbReference type="Pfam" id="PF05425"/>
    </source>
</evidence>
<dbReference type="PANTHER" id="PTHR34820">
    <property type="entry name" value="INNER MEMBRANE PROTEIN YEBZ"/>
    <property type="match status" value="1"/>
</dbReference>
<proteinExistence type="predicted"/>
<keyword evidence="5 6" id="KW-0472">Membrane</keyword>
<comment type="caution">
    <text evidence="8">The sequence shown here is derived from an EMBL/GenBank/DDBJ whole genome shotgun (WGS) entry which is preliminary data.</text>
</comment>
<dbReference type="Pfam" id="PF05425">
    <property type="entry name" value="CopD"/>
    <property type="match status" value="1"/>
</dbReference>
<dbReference type="GO" id="GO:0005886">
    <property type="term" value="C:plasma membrane"/>
    <property type="evidence" value="ECO:0007669"/>
    <property type="project" value="UniProtKB-SubCell"/>
</dbReference>